<feature type="coiled-coil region" evidence="4">
    <location>
        <begin position="55"/>
        <end position="92"/>
    </location>
</feature>
<dbReference type="SUPFAM" id="SSF51735">
    <property type="entry name" value="NAD(P)-binding Rossmann-fold domains"/>
    <property type="match status" value="1"/>
</dbReference>
<comment type="similarity">
    <text evidence="1 3">Belongs to the short-chain dehydrogenases/reductases (SDR) family.</text>
</comment>
<dbReference type="GO" id="GO:0016491">
    <property type="term" value="F:oxidoreductase activity"/>
    <property type="evidence" value="ECO:0007669"/>
    <property type="project" value="UniProtKB-KW"/>
</dbReference>
<evidence type="ECO:0000259" key="6">
    <source>
        <dbReference type="SMART" id="SM00822"/>
    </source>
</evidence>
<dbReference type="Pfam" id="PF00106">
    <property type="entry name" value="adh_short"/>
    <property type="match status" value="1"/>
</dbReference>
<accession>A0AAE3UD39</accession>
<evidence type="ECO:0000256" key="5">
    <source>
        <dbReference type="SAM" id="MobiDB-lite"/>
    </source>
</evidence>
<dbReference type="PRINTS" id="PR00081">
    <property type="entry name" value="GDHRDH"/>
</dbReference>
<dbReference type="InterPro" id="IPR036291">
    <property type="entry name" value="NAD(P)-bd_dom_sf"/>
</dbReference>
<dbReference type="InterPro" id="IPR057326">
    <property type="entry name" value="KR_dom"/>
</dbReference>
<evidence type="ECO:0000256" key="4">
    <source>
        <dbReference type="SAM" id="Coils"/>
    </source>
</evidence>
<feature type="region of interest" description="Disordered" evidence="5">
    <location>
        <begin position="310"/>
        <end position="341"/>
    </location>
</feature>
<evidence type="ECO:0000313" key="7">
    <source>
        <dbReference type="EMBL" id="MDJ1485494.1"/>
    </source>
</evidence>
<keyword evidence="2" id="KW-0560">Oxidoreductase</keyword>
<reference evidence="7" key="1">
    <citation type="submission" date="2023-05" db="EMBL/GenBank/DDBJ databases">
        <authorList>
            <person name="Zhang X."/>
        </authorList>
    </citation>
    <scope>NUCLEOTIDE SEQUENCE</scope>
    <source>
        <strain evidence="7">YF14B1</strain>
    </source>
</reference>
<dbReference type="SMART" id="SM00822">
    <property type="entry name" value="PKS_KR"/>
    <property type="match status" value="1"/>
</dbReference>
<dbReference type="FunFam" id="3.40.50.720:FF:000084">
    <property type="entry name" value="Short-chain dehydrogenase reductase"/>
    <property type="match status" value="1"/>
</dbReference>
<organism evidence="7 8">
    <name type="scientific">Xanthocytophaga flava</name>
    <dbReference type="NCBI Taxonomy" id="3048013"/>
    <lineage>
        <taxon>Bacteria</taxon>
        <taxon>Pseudomonadati</taxon>
        <taxon>Bacteroidota</taxon>
        <taxon>Cytophagia</taxon>
        <taxon>Cytophagales</taxon>
        <taxon>Rhodocytophagaceae</taxon>
        <taxon>Xanthocytophaga</taxon>
    </lineage>
</organism>
<dbReference type="RefSeq" id="WP_313988136.1">
    <property type="nucleotide sequence ID" value="NZ_JASJOS010000020.1"/>
</dbReference>
<feature type="compositionally biased region" description="Polar residues" evidence="5">
    <location>
        <begin position="320"/>
        <end position="341"/>
    </location>
</feature>
<dbReference type="PRINTS" id="PR00080">
    <property type="entry name" value="SDRFAMILY"/>
</dbReference>
<feature type="domain" description="Ketoreductase" evidence="6">
    <location>
        <begin position="36"/>
        <end position="206"/>
    </location>
</feature>
<name>A0AAE3UD39_9BACT</name>
<evidence type="ECO:0000256" key="1">
    <source>
        <dbReference type="ARBA" id="ARBA00006484"/>
    </source>
</evidence>
<dbReference type="EMBL" id="JASJOS010000020">
    <property type="protein sequence ID" value="MDJ1485494.1"/>
    <property type="molecule type" value="Genomic_DNA"/>
</dbReference>
<evidence type="ECO:0000313" key="8">
    <source>
        <dbReference type="Proteomes" id="UP001241110"/>
    </source>
</evidence>
<dbReference type="CDD" id="cd05233">
    <property type="entry name" value="SDR_c"/>
    <property type="match status" value="1"/>
</dbReference>
<protein>
    <submittedName>
        <fullName evidence="7">SDR family oxidoreductase</fullName>
    </submittedName>
</protein>
<dbReference type="Gene3D" id="3.40.50.720">
    <property type="entry name" value="NAD(P)-binding Rossmann-like Domain"/>
    <property type="match status" value="1"/>
</dbReference>
<dbReference type="PROSITE" id="PS00061">
    <property type="entry name" value="ADH_SHORT"/>
    <property type="match status" value="1"/>
</dbReference>
<evidence type="ECO:0000256" key="3">
    <source>
        <dbReference type="RuleBase" id="RU000363"/>
    </source>
</evidence>
<keyword evidence="4" id="KW-0175">Coiled coil</keyword>
<gene>
    <name evidence="7" type="ORF">QNI16_33700</name>
</gene>
<comment type="caution">
    <text evidence="7">The sequence shown here is derived from an EMBL/GenBank/DDBJ whole genome shotgun (WGS) entry which is preliminary data.</text>
</comment>
<sequence length="341" mass="37328">MKLQKSSLLKLAIGAGILWAAKSWIRMRRSFDVEGKVIVITGGTRGLGLSIARELASQKAKLAICSRNIEQLKDAEEELKDYGIDVLALRCDITKQRDVEEMMEQVYDYFGQIDVLINNAGIIEVGPLDNQAKSDYEEAIRTHLYASIYTVYSALPYMRQTGRGRIVNISSIGGKVGVPHLAPYSASKFALAGFSKTLRAELLREGIIVTTVYPGLMRTGSPRNVTVKGQHQKEYAWFKTSASLPLLTASAENAALQIVSALKTGRAELVITLPAKLISILDELFPELSADFFALMNRFLPAASSEGQHSLGRKGYESESAASQTVLSRPSDQAAVQNNEL</sequence>
<dbReference type="PANTHER" id="PTHR44196:SF1">
    <property type="entry name" value="DEHYDROGENASE_REDUCTASE SDR FAMILY MEMBER 7B"/>
    <property type="match status" value="1"/>
</dbReference>
<proteinExistence type="inferred from homology"/>
<dbReference type="AlphaFoldDB" id="A0AAE3UD39"/>
<dbReference type="InterPro" id="IPR020904">
    <property type="entry name" value="Sc_DH/Rdtase_CS"/>
</dbReference>
<dbReference type="PANTHER" id="PTHR44196">
    <property type="entry name" value="DEHYDROGENASE/REDUCTASE SDR FAMILY MEMBER 7B"/>
    <property type="match status" value="1"/>
</dbReference>
<dbReference type="InterPro" id="IPR002347">
    <property type="entry name" value="SDR_fam"/>
</dbReference>
<dbReference type="GO" id="GO:0016020">
    <property type="term" value="C:membrane"/>
    <property type="evidence" value="ECO:0007669"/>
    <property type="project" value="TreeGrafter"/>
</dbReference>
<evidence type="ECO:0000256" key="2">
    <source>
        <dbReference type="ARBA" id="ARBA00023002"/>
    </source>
</evidence>
<dbReference type="Proteomes" id="UP001241110">
    <property type="component" value="Unassembled WGS sequence"/>
</dbReference>